<dbReference type="PRINTS" id="PR00503">
    <property type="entry name" value="BROMODOMAIN"/>
</dbReference>
<keyword evidence="11" id="KW-0418">Kinase</keyword>
<evidence type="ECO:0000256" key="25">
    <source>
        <dbReference type="ARBA" id="ARBA00076449"/>
    </source>
</evidence>
<evidence type="ECO:0000256" key="24">
    <source>
        <dbReference type="ARBA" id="ARBA00069894"/>
    </source>
</evidence>
<organism evidence="31 32">
    <name type="scientific">Melopsittacus undulatus</name>
    <name type="common">Budgerigar</name>
    <name type="synonym">Psittacus undulatus</name>
    <dbReference type="NCBI Taxonomy" id="13146"/>
    <lineage>
        <taxon>Eukaryota</taxon>
        <taxon>Metazoa</taxon>
        <taxon>Chordata</taxon>
        <taxon>Craniata</taxon>
        <taxon>Vertebrata</taxon>
        <taxon>Euteleostomi</taxon>
        <taxon>Archelosauria</taxon>
        <taxon>Archosauria</taxon>
        <taxon>Dinosauria</taxon>
        <taxon>Saurischia</taxon>
        <taxon>Theropoda</taxon>
        <taxon>Coelurosauria</taxon>
        <taxon>Aves</taxon>
        <taxon>Neognathae</taxon>
        <taxon>Neoaves</taxon>
        <taxon>Telluraves</taxon>
        <taxon>Australaves</taxon>
        <taxon>Psittaciformes</taxon>
        <taxon>Psittaculidae</taxon>
        <taxon>Melopsittacus</taxon>
    </lineage>
</organism>
<dbReference type="PROSITE" id="PS00633">
    <property type="entry name" value="BROMODOMAIN_1"/>
    <property type="match status" value="1"/>
</dbReference>
<dbReference type="InterPro" id="IPR013083">
    <property type="entry name" value="Znf_RING/FYVE/PHD"/>
</dbReference>
<evidence type="ECO:0000256" key="17">
    <source>
        <dbReference type="ARBA" id="ARBA00023054"/>
    </source>
</evidence>
<dbReference type="InterPro" id="IPR001965">
    <property type="entry name" value="Znf_PHD"/>
</dbReference>
<feature type="compositionally biased region" description="Polar residues" evidence="30">
    <location>
        <begin position="454"/>
        <end position="463"/>
    </location>
</feature>
<dbReference type="PROSITE" id="PS50089">
    <property type="entry name" value="ZF_RING_2"/>
    <property type="match status" value="1"/>
</dbReference>
<evidence type="ECO:0000256" key="3">
    <source>
        <dbReference type="ARBA" id="ARBA00011903"/>
    </source>
</evidence>
<keyword evidence="8" id="KW-0547">Nucleotide-binding</keyword>
<keyword evidence="16" id="KW-0805">Transcription regulation</keyword>
<dbReference type="PANTHER" id="PTHR46802">
    <property type="entry name" value="TYROSINE-PROTEIN KINASE BAZ1B"/>
    <property type="match status" value="1"/>
</dbReference>
<feature type="region of interest" description="Disordered" evidence="30">
    <location>
        <begin position="146"/>
        <end position="209"/>
    </location>
</feature>
<dbReference type="InterPro" id="IPR047174">
    <property type="entry name" value="BAZ1B"/>
</dbReference>
<reference evidence="31" key="3">
    <citation type="submission" date="2025-09" db="UniProtKB">
        <authorList>
            <consortium name="Ensembl"/>
        </authorList>
    </citation>
    <scope>IDENTIFICATION</scope>
</reference>
<dbReference type="InterPro" id="IPR019787">
    <property type="entry name" value="Znf_PHD-finger"/>
</dbReference>
<comment type="subcellular location">
    <subcellularLocation>
        <location evidence="2 28">Nucleus</location>
    </subcellularLocation>
</comment>
<dbReference type="Pfam" id="PF10537">
    <property type="entry name" value="WAC_Acf1_DNA_bd"/>
    <property type="match status" value="1"/>
</dbReference>
<evidence type="ECO:0000256" key="6">
    <source>
        <dbReference type="ARBA" id="ARBA00022679"/>
    </source>
</evidence>
<evidence type="ECO:0000256" key="5">
    <source>
        <dbReference type="ARBA" id="ARBA00022553"/>
    </source>
</evidence>
<evidence type="ECO:0000256" key="11">
    <source>
        <dbReference type="ARBA" id="ARBA00022777"/>
    </source>
</evidence>
<feature type="coiled-coil region" evidence="29">
    <location>
        <begin position="772"/>
        <end position="802"/>
    </location>
</feature>
<dbReference type="PROSITE" id="PS50827">
    <property type="entry name" value="DDT"/>
    <property type="match status" value="1"/>
</dbReference>
<evidence type="ECO:0000313" key="32">
    <source>
        <dbReference type="Proteomes" id="UP000694405"/>
    </source>
</evidence>
<dbReference type="Ensembl" id="ENSMUNT00000030361.1">
    <property type="protein sequence ID" value="ENSMUNP00000027092.1"/>
    <property type="gene ID" value="ENSMUNG00000007525.2"/>
</dbReference>
<feature type="region of interest" description="Disordered" evidence="30">
    <location>
        <begin position="1223"/>
        <end position="1260"/>
    </location>
</feature>
<dbReference type="SUPFAM" id="SSF47370">
    <property type="entry name" value="Bromodomain"/>
    <property type="match status" value="1"/>
</dbReference>
<sequence length="1458" mass="168378">MAPLLGRKPFPLARPLPPGEPGERFVIAHTQEAFRSREEYEARLERYSERIWTCKSTGSSQLTHKEAWEEEQEVAELLKEEFPIWYEKLVLEIVHHNTVSLEKLVDAAWLEIMTKFAVGEECDFEVGKEKMLPVKVVKIHPLEKVDEEASEKKSDGACDSPSSDKENSSQAAQDNQKEAILKEDDNRRESMSDRARRSPRKLPTSLKKEERKWVPPKFLPHKYDVKLKNEDKIISNVPADSLVRTERPPNKEILRYFIRHNALRAGTCENAPWVVEDELVKKYALPSKFSDFLLDPHKYMTLNPSTKRKSSRSPDRKPSKKSKADGSSLGQPLSPTLWCHVHLEKSIIGSPLKVKNSKNSKSPKEELEEVMKIVSPAKLGSTFHIPKRSRLGKGNNKSLDKKQRGKRVLNGQKSSGKSKSPRKGLKTPKMKMKQMTLLDMAKGTTKVSRAPRNSGGTPRSSSKPQKHLPPAALHLIAYYKENKDREDKKSALSCIISKTARLLSNEDRARLPEDLRCLVQKRYELLEHRKKWATMTEEQRKEYMKKKREKLKEKLKERAKERKEKEMKEKLEKQKRYEDQDLKGKSLPTFKLVDTPEGLPNTLFGDVAMVVEFLSCYSGLLMPDAQYPITAVSLMEALCAEKGGFLYLNRVLVILLQTLLQDEIAEDYAELGMKLSEIPLTLHSASELVRLCLRKSDVQEESEVSDNIDESKDSAAFEDNEVQDEFLEKLETSEFFELTPEEKLQILGALCHRILMTYSVQDHVEAKQQTSAELWKERLAILKEENDKKRAEKQKRKEMVAKNKENGKDENMMGRNEKKKNEMMKIEHRVEIEADDMISAVKSRRLLAIQAKKEREQQEIQMRVHLFFRQAEEERIRKHKAAAEKTFQDGIAKAKLVMRRTPVGTDRNHNRYWLFSDEVPGLFIEKGWVHDSIDYRFILPHQKKEDFKKDYSPGGMIKTHWLMLVHVLSFRFLCDNQKDLDELLDCLHPQGVRESQLKERLEKRYQDITHSIHLARKQNLGLKSCDGNQELLNYLRSDLIEVATRLQKGGLGYVDVTPEYEARVYSLESLKDFGECVIALQAGVVKKFLQGFMAPKQKRRKHQGDDYVAKAEEIDEDKKMAEEAKVASATEKWKTAIREAQTFSRMHVLLGMLDACIKWDMSAENARCKVCRKKGEDDKLILCDECNKAFHLFCLRPALYEIPDGEWQCPACQPSTARRSLRGRNYAEDSAEDEGEEGEDVSEEAEDAEEEEEEEEDYEVAGLKCKALTVQERNRKYKTLPSVSKVLILFGTCAFPHTEQGLVLQTRKTTRRQSLELQKCEEILSKLIKYRFSWPFREPVTTEEAEDYFEVISNPMDFQTIQSKCSCGNYRSVQEFLSDIKQVFSNAECYNQNGSHVLSCLEKTEQCLIDMVHKHLPGHTYARRKRRKLSARCQGLEEQEGDSESEPLEHSRGRKRKK</sequence>
<reference evidence="31" key="1">
    <citation type="submission" date="2020-03" db="EMBL/GenBank/DDBJ databases">
        <title>Melopsittacus undulatus (budgerigar) genome, bMelUnd1, maternal haplotype with Z.</title>
        <authorList>
            <person name="Gedman G."/>
            <person name="Mountcastle J."/>
            <person name="Haase B."/>
            <person name="Formenti G."/>
            <person name="Wright T."/>
            <person name="Apodaca J."/>
            <person name="Pelan S."/>
            <person name="Chow W."/>
            <person name="Rhie A."/>
            <person name="Howe K."/>
            <person name="Fedrigo O."/>
            <person name="Jarvis E.D."/>
        </authorList>
    </citation>
    <scope>NUCLEOTIDE SEQUENCE [LARGE SCALE GENOMIC DNA]</scope>
</reference>
<evidence type="ECO:0000256" key="26">
    <source>
        <dbReference type="PROSITE-ProRule" id="PRU00035"/>
    </source>
</evidence>
<keyword evidence="9" id="KW-0227">DNA damage</keyword>
<evidence type="ECO:0000313" key="31">
    <source>
        <dbReference type="Ensembl" id="ENSMUNP00000027092.1"/>
    </source>
</evidence>
<dbReference type="InterPro" id="IPR028941">
    <property type="entry name" value="WHIM2_dom"/>
</dbReference>
<proteinExistence type="inferred from homology"/>
<dbReference type="FunFam" id="1.20.920.10:FF:000031">
    <property type="entry name" value="Bromodomain adjacent to zinc finger domain, 1B"/>
    <property type="match status" value="1"/>
</dbReference>
<evidence type="ECO:0000256" key="29">
    <source>
        <dbReference type="SAM" id="Coils"/>
    </source>
</evidence>
<dbReference type="InterPro" id="IPR013136">
    <property type="entry name" value="WSTF_Acf1_Cbp146"/>
</dbReference>
<feature type="compositionally biased region" description="Basic and acidic residues" evidence="30">
    <location>
        <begin position="175"/>
        <end position="196"/>
    </location>
</feature>
<keyword evidence="15" id="KW-0007">Acetylation</keyword>
<keyword evidence="18 26" id="KW-0103">Bromodomain</keyword>
<feature type="compositionally biased region" description="Basic residues" evidence="30">
    <location>
        <begin position="419"/>
        <end position="432"/>
    </location>
</feature>
<keyword evidence="6" id="KW-0808">Transferase</keyword>
<dbReference type="Pfam" id="PF15612">
    <property type="entry name" value="WHIM1"/>
    <property type="match status" value="1"/>
</dbReference>
<dbReference type="CDD" id="cd15628">
    <property type="entry name" value="PHD_BAZ1B"/>
    <property type="match status" value="1"/>
</dbReference>
<dbReference type="InterPro" id="IPR047256">
    <property type="entry name" value="BAZ1B_PHD"/>
</dbReference>
<name>A0A8V5GS43_MELUD</name>
<evidence type="ECO:0000256" key="23">
    <source>
        <dbReference type="ARBA" id="ARBA00061696"/>
    </source>
</evidence>
<feature type="compositionally biased region" description="Acidic residues" evidence="30">
    <location>
        <begin position="1437"/>
        <end position="1446"/>
    </location>
</feature>
<dbReference type="SMART" id="SM00249">
    <property type="entry name" value="PHD"/>
    <property type="match status" value="1"/>
</dbReference>
<dbReference type="GO" id="GO:0090535">
    <property type="term" value="C:WICH complex"/>
    <property type="evidence" value="ECO:0007669"/>
    <property type="project" value="InterPro"/>
</dbReference>
<evidence type="ECO:0000256" key="13">
    <source>
        <dbReference type="ARBA" id="ARBA00022840"/>
    </source>
</evidence>
<evidence type="ECO:0000256" key="4">
    <source>
        <dbReference type="ARBA" id="ARBA00022499"/>
    </source>
</evidence>
<keyword evidence="19" id="KW-0829">Tyrosine-protein kinase</keyword>
<evidence type="ECO:0000256" key="21">
    <source>
        <dbReference type="ARBA" id="ARBA00023242"/>
    </source>
</evidence>
<evidence type="ECO:0000256" key="10">
    <source>
        <dbReference type="ARBA" id="ARBA00022771"/>
    </source>
</evidence>
<feature type="region of interest" description="Disordered" evidence="30">
    <location>
        <begin position="1432"/>
        <end position="1458"/>
    </location>
</feature>
<evidence type="ECO:0000256" key="20">
    <source>
        <dbReference type="ARBA" id="ARBA00023163"/>
    </source>
</evidence>
<dbReference type="InterPro" id="IPR018501">
    <property type="entry name" value="DDT_dom"/>
</dbReference>
<dbReference type="SMART" id="SM00297">
    <property type="entry name" value="BROMO"/>
    <property type="match status" value="1"/>
</dbReference>
<gene>
    <name evidence="31" type="primary">LOC101868965</name>
</gene>
<evidence type="ECO:0000256" key="1">
    <source>
        <dbReference type="ARBA" id="ARBA00001936"/>
    </source>
</evidence>
<evidence type="ECO:0000256" key="27">
    <source>
        <dbReference type="PROSITE-ProRule" id="PRU00175"/>
    </source>
</evidence>
<dbReference type="InterPro" id="IPR036427">
    <property type="entry name" value="Bromodomain-like_sf"/>
</dbReference>
<evidence type="ECO:0000256" key="15">
    <source>
        <dbReference type="ARBA" id="ARBA00022990"/>
    </source>
</evidence>
<feature type="region of interest" description="Disordered" evidence="30">
    <location>
        <begin position="300"/>
        <end position="331"/>
    </location>
</feature>
<keyword evidence="12" id="KW-0862">Zinc</keyword>
<dbReference type="GO" id="GO:0140801">
    <property type="term" value="F:histone H2AXY142 kinase activity"/>
    <property type="evidence" value="ECO:0007669"/>
    <property type="project" value="InterPro"/>
</dbReference>
<comment type="similarity">
    <text evidence="23">Belongs to the WAL family. BAZ1B subfamily.</text>
</comment>
<evidence type="ECO:0000256" key="28">
    <source>
        <dbReference type="PROSITE-ProRule" id="PRU00475"/>
    </source>
</evidence>
<dbReference type="GO" id="GO:0008270">
    <property type="term" value="F:zinc ion binding"/>
    <property type="evidence" value="ECO:0007669"/>
    <property type="project" value="UniProtKB-KW"/>
</dbReference>
<keyword evidence="7" id="KW-0479">Metal-binding</keyword>
<dbReference type="Pfam" id="PF00439">
    <property type="entry name" value="Bromodomain"/>
    <property type="match status" value="1"/>
</dbReference>
<feature type="compositionally biased region" description="Acidic residues" evidence="30">
    <location>
        <begin position="1229"/>
        <end position="1259"/>
    </location>
</feature>
<keyword evidence="10 27" id="KW-0863">Zinc-finger</keyword>
<dbReference type="Gene3D" id="3.30.40.10">
    <property type="entry name" value="Zinc/RING finger domain, C3HC4 (zinc finger)"/>
    <property type="match status" value="1"/>
</dbReference>
<feature type="compositionally biased region" description="Basic and acidic residues" evidence="30">
    <location>
        <begin position="150"/>
        <end position="167"/>
    </location>
</feature>
<evidence type="ECO:0000256" key="7">
    <source>
        <dbReference type="ARBA" id="ARBA00022723"/>
    </source>
</evidence>
<dbReference type="GO" id="GO:0004715">
    <property type="term" value="F:non-membrane spanning protein tyrosine kinase activity"/>
    <property type="evidence" value="ECO:0007669"/>
    <property type="project" value="UniProtKB-EC"/>
</dbReference>
<dbReference type="FunFam" id="3.30.40.10:FF:000131">
    <property type="entry name" value="tyrosine-protein kinase BAZ1B isoform X1"/>
    <property type="match status" value="1"/>
</dbReference>
<accession>A0A8V5GS43</accession>
<keyword evidence="4" id="KW-1017">Isopeptide bond</keyword>
<reference evidence="31" key="2">
    <citation type="submission" date="2025-08" db="UniProtKB">
        <authorList>
            <consortium name="Ensembl"/>
        </authorList>
    </citation>
    <scope>IDENTIFICATION</scope>
</reference>
<dbReference type="PANTHER" id="PTHR46802:SF1">
    <property type="entry name" value="TYROSINE-PROTEIN KINASE BAZ1B"/>
    <property type="match status" value="1"/>
</dbReference>
<keyword evidence="17 29" id="KW-0175">Coiled coil</keyword>
<keyword evidence="21 28" id="KW-0539">Nucleus</keyword>
<evidence type="ECO:0000256" key="22">
    <source>
        <dbReference type="ARBA" id="ARBA00051245"/>
    </source>
</evidence>
<dbReference type="SMART" id="SM00571">
    <property type="entry name" value="DDT"/>
    <property type="match status" value="1"/>
</dbReference>
<dbReference type="PROSITE" id="PS01359">
    <property type="entry name" value="ZF_PHD_1"/>
    <property type="match status" value="1"/>
</dbReference>
<keyword evidence="13" id="KW-0067">ATP-binding</keyword>
<keyword evidence="5" id="KW-0597">Phosphoprotein</keyword>
<feature type="region of interest" description="Disordered" evidence="30">
    <location>
        <begin position="381"/>
        <end position="470"/>
    </location>
</feature>
<dbReference type="GO" id="GO:0006974">
    <property type="term" value="P:DNA damage response"/>
    <property type="evidence" value="ECO:0007669"/>
    <property type="project" value="UniProtKB-KW"/>
</dbReference>
<dbReference type="EC" id="2.7.10.2" evidence="3"/>
<dbReference type="InterPro" id="IPR018359">
    <property type="entry name" value="Bromodomain_CS"/>
</dbReference>
<comment type="catalytic activity">
    <reaction evidence="22">
        <text>L-tyrosyl-[protein] + ATP = O-phospho-L-tyrosyl-[protein] + ADP + H(+)</text>
        <dbReference type="Rhea" id="RHEA:10596"/>
        <dbReference type="Rhea" id="RHEA-COMP:10136"/>
        <dbReference type="Rhea" id="RHEA-COMP:20101"/>
        <dbReference type="ChEBI" id="CHEBI:15378"/>
        <dbReference type="ChEBI" id="CHEBI:30616"/>
        <dbReference type="ChEBI" id="CHEBI:46858"/>
        <dbReference type="ChEBI" id="CHEBI:61978"/>
        <dbReference type="ChEBI" id="CHEBI:456216"/>
        <dbReference type="EC" id="2.7.10.2"/>
    </reaction>
</comment>
<dbReference type="Gene3D" id="1.20.920.10">
    <property type="entry name" value="Bromodomain-like"/>
    <property type="match status" value="1"/>
</dbReference>
<dbReference type="SUPFAM" id="SSF57903">
    <property type="entry name" value="FYVE/PHD zinc finger"/>
    <property type="match status" value="1"/>
</dbReference>
<evidence type="ECO:0000256" key="9">
    <source>
        <dbReference type="ARBA" id="ARBA00022763"/>
    </source>
</evidence>
<dbReference type="Pfam" id="PF00628">
    <property type="entry name" value="PHD"/>
    <property type="match status" value="1"/>
</dbReference>
<dbReference type="InterPro" id="IPR019786">
    <property type="entry name" value="Zinc_finger_PHD-type_CS"/>
</dbReference>
<keyword evidence="20" id="KW-0804">Transcription</keyword>
<evidence type="ECO:0000256" key="18">
    <source>
        <dbReference type="ARBA" id="ARBA00023117"/>
    </source>
</evidence>
<comment type="cofactor">
    <cofactor evidence="1">
        <name>Mn(2+)</name>
        <dbReference type="ChEBI" id="CHEBI:29035"/>
    </cofactor>
</comment>
<evidence type="ECO:0000256" key="14">
    <source>
        <dbReference type="ARBA" id="ARBA00022843"/>
    </source>
</evidence>
<feature type="coiled-coil region" evidence="29">
    <location>
        <begin position="541"/>
        <end position="580"/>
    </location>
</feature>
<keyword evidence="32" id="KW-1185">Reference proteome</keyword>
<dbReference type="InterPro" id="IPR028942">
    <property type="entry name" value="WHIM1_dom"/>
</dbReference>
<keyword evidence="14" id="KW-0832">Ubl conjugation</keyword>
<dbReference type="PROSITE" id="PS50014">
    <property type="entry name" value="BROMODOMAIN_2"/>
    <property type="match status" value="1"/>
</dbReference>
<dbReference type="GO" id="GO:0005524">
    <property type="term" value="F:ATP binding"/>
    <property type="evidence" value="ECO:0007669"/>
    <property type="project" value="UniProtKB-KW"/>
</dbReference>
<dbReference type="Proteomes" id="UP000694405">
    <property type="component" value="Chromosome 13"/>
</dbReference>
<dbReference type="GO" id="GO:0042393">
    <property type="term" value="F:histone binding"/>
    <property type="evidence" value="ECO:0007669"/>
    <property type="project" value="TreeGrafter"/>
</dbReference>
<evidence type="ECO:0000256" key="8">
    <source>
        <dbReference type="ARBA" id="ARBA00022741"/>
    </source>
</evidence>
<dbReference type="InterPro" id="IPR001487">
    <property type="entry name" value="Bromodomain"/>
</dbReference>
<protein>
    <recommendedName>
        <fullName evidence="24">Tyrosine-protein kinase BAZ1B</fullName>
        <ecNumber evidence="3">2.7.10.2</ecNumber>
    </recommendedName>
    <alternativeName>
        <fullName evidence="25">Bromodomain adjacent to zinc finger domain protein 1B</fullName>
    </alternativeName>
</protein>
<evidence type="ECO:0000256" key="19">
    <source>
        <dbReference type="ARBA" id="ARBA00023137"/>
    </source>
</evidence>
<dbReference type="InterPro" id="IPR011011">
    <property type="entry name" value="Znf_FYVE_PHD"/>
</dbReference>
<evidence type="ECO:0000256" key="30">
    <source>
        <dbReference type="SAM" id="MobiDB-lite"/>
    </source>
</evidence>
<evidence type="ECO:0000256" key="2">
    <source>
        <dbReference type="ARBA" id="ARBA00004123"/>
    </source>
</evidence>
<dbReference type="PROSITE" id="PS50016">
    <property type="entry name" value="ZF_PHD_2"/>
    <property type="match status" value="1"/>
</dbReference>
<evidence type="ECO:0000256" key="16">
    <source>
        <dbReference type="ARBA" id="ARBA00023015"/>
    </source>
</evidence>
<dbReference type="InterPro" id="IPR001841">
    <property type="entry name" value="Znf_RING"/>
</dbReference>
<evidence type="ECO:0000256" key="12">
    <source>
        <dbReference type="ARBA" id="ARBA00022833"/>
    </source>
</evidence>
<dbReference type="Pfam" id="PF15613">
    <property type="entry name" value="WSD"/>
    <property type="match status" value="1"/>
</dbReference>
<dbReference type="PROSITE" id="PS51136">
    <property type="entry name" value="WAC"/>
    <property type="match status" value="1"/>
</dbReference>